<reference evidence="4 5" key="1">
    <citation type="submission" date="2015-11" db="EMBL/GenBank/DDBJ databases">
        <authorList>
            <person name="Zhang Y."/>
            <person name="Guo Z."/>
        </authorList>
    </citation>
    <scope>NUCLEOTIDE SEQUENCE [LARGE SCALE GENOMIC DNA]</scope>
    <source>
        <strain evidence="4 5">KCTC 32221</strain>
    </source>
</reference>
<keyword evidence="2" id="KW-1133">Transmembrane helix</keyword>
<dbReference type="EMBL" id="CP013189">
    <property type="protein sequence ID" value="ALO46845.1"/>
    <property type="molecule type" value="Genomic_DNA"/>
</dbReference>
<dbReference type="InterPro" id="IPR050739">
    <property type="entry name" value="MFP"/>
</dbReference>
<protein>
    <recommendedName>
        <fullName evidence="3">Multidrug resistance protein MdtA-like barrel-sandwich hybrid domain-containing protein</fullName>
    </recommendedName>
</protein>
<dbReference type="KEGG" id="pspi:PS2015_2210"/>
<evidence type="ECO:0000259" key="3">
    <source>
        <dbReference type="Pfam" id="PF25917"/>
    </source>
</evidence>
<dbReference type="Gene3D" id="2.40.50.100">
    <property type="match status" value="1"/>
</dbReference>
<comment type="similarity">
    <text evidence="1">Belongs to the membrane fusion protein (MFP) (TC 8.A.1) family.</text>
</comment>
<gene>
    <name evidence="4" type="ORF">PS2015_2210</name>
</gene>
<keyword evidence="2" id="KW-0812">Transmembrane</keyword>
<dbReference type="Proteomes" id="UP000065641">
    <property type="component" value="Chromosome"/>
</dbReference>
<proteinExistence type="inferred from homology"/>
<dbReference type="AlphaFoldDB" id="A0A0S2KEW3"/>
<dbReference type="InterPro" id="IPR058625">
    <property type="entry name" value="MdtA-like_BSH"/>
</dbReference>
<dbReference type="PRINTS" id="PR01490">
    <property type="entry name" value="RTXTOXIND"/>
</dbReference>
<evidence type="ECO:0000256" key="1">
    <source>
        <dbReference type="ARBA" id="ARBA00009477"/>
    </source>
</evidence>
<dbReference type="RefSeq" id="WP_058022301.1">
    <property type="nucleotide sequence ID" value="NZ_CP013189.1"/>
</dbReference>
<dbReference type="STRING" id="1249552.PS2015_2210"/>
<feature type="domain" description="Multidrug resistance protein MdtA-like barrel-sandwich hybrid" evidence="3">
    <location>
        <begin position="77"/>
        <end position="291"/>
    </location>
</feature>
<dbReference type="PANTHER" id="PTHR30386">
    <property type="entry name" value="MEMBRANE FUSION SUBUNIT OF EMRAB-TOLC MULTIDRUG EFFLUX PUMP"/>
    <property type="match status" value="1"/>
</dbReference>
<organism evidence="4 5">
    <name type="scientific">Pseudohongiella spirulinae</name>
    <dbReference type="NCBI Taxonomy" id="1249552"/>
    <lineage>
        <taxon>Bacteria</taxon>
        <taxon>Pseudomonadati</taxon>
        <taxon>Pseudomonadota</taxon>
        <taxon>Gammaproteobacteria</taxon>
        <taxon>Pseudomonadales</taxon>
        <taxon>Pseudohongiellaceae</taxon>
        <taxon>Pseudohongiella</taxon>
    </lineage>
</organism>
<keyword evidence="2" id="KW-0472">Membrane</keyword>
<evidence type="ECO:0000313" key="4">
    <source>
        <dbReference type="EMBL" id="ALO46845.1"/>
    </source>
</evidence>
<evidence type="ECO:0000256" key="2">
    <source>
        <dbReference type="SAM" id="Phobius"/>
    </source>
</evidence>
<evidence type="ECO:0000313" key="5">
    <source>
        <dbReference type="Proteomes" id="UP000065641"/>
    </source>
</evidence>
<dbReference type="OrthoDB" id="9775513at2"/>
<name>A0A0S2KEW3_9GAMM</name>
<dbReference type="Pfam" id="PF25917">
    <property type="entry name" value="BSH_RND"/>
    <property type="match status" value="1"/>
</dbReference>
<keyword evidence="5" id="KW-1185">Reference proteome</keyword>
<feature type="transmembrane region" description="Helical" evidence="2">
    <location>
        <begin position="30"/>
        <end position="53"/>
    </location>
</feature>
<sequence length="417" mass="46538">MSSSLFRHEALLFSCRTADGEAVFYQPWSIKALVMLLAGIFSCFLGFACFASISQTERVRGYLNPAEGLLKVQVHRGGTISKLLVSNGDSVMQGDVLMTVIDPLTNHQGERVVQDQLSFLDQQIGAMQRRIDLRSRKAALDSQRLAAKINELASERDLLAEEFVLINQQSTLSAADYEKISDLHALDLASERELRQARIALYQLQQRGKSAELQIRVREAALNEAQARQAMLPTVMEEDIQFLKSSMVQLLQQRYEMAAAGEFSIVAPADGRVDNLLLRTGDVLQSGSTVMTVSPKTDDLRAWLFLPSKSRGNIEVGQAIRLNYDAYPFQTYGSFAAEIISVSKIAMDPRDFRLPIDLREPVYLVQARLNGPSESDRARSPDIKLQTGMQFYADVITGEQTMIQKVFKPLANLGQRL</sequence>
<dbReference type="PANTHER" id="PTHR30386:SF28">
    <property type="entry name" value="EXPORTED PROTEIN"/>
    <property type="match status" value="1"/>
</dbReference>
<accession>A0A0S2KEW3</accession>